<sequence>MSETIPAARIHAAGGVVYRSHKGSTEFLAAFRPGYNDWSIPKGKLDPGEKFRDCAIREVREETGFSVAVGPFLGGVLYETQNQNSKLVRYWLMQATTGSFEANDEVAEIAWLPKKKVLKRLSYTRDRALVETAARHIKDPTAGTVYLVRHAHAGVRDTWKGPDLKRPLSLRGYKQVSAIENWLAKRPVSRVASSKLKRCRQTVGGYADEVGLPLERETELTEGSSGDDLARFVTLMVGEQAAVCSHGDIIGAYIGKLVAEGVIDGPLEWRKGSVWTVHTRSGVAIDAEYRAPENL</sequence>
<reference evidence="3" key="1">
    <citation type="submission" date="2018-06" db="EMBL/GenBank/DDBJ databases">
        <authorList>
            <person name="Zhirakovskaya E."/>
        </authorList>
    </citation>
    <scope>NUCLEOTIDE SEQUENCE</scope>
</reference>
<dbReference type="InterPro" id="IPR013078">
    <property type="entry name" value="His_Pase_superF_clade-1"/>
</dbReference>
<dbReference type="PRINTS" id="PR00502">
    <property type="entry name" value="NUDIXFAMILY"/>
</dbReference>
<accession>A0A3B0SAS7</accession>
<dbReference type="Gene3D" id="3.40.50.1240">
    <property type="entry name" value="Phosphoglycerate mutase-like"/>
    <property type="match status" value="1"/>
</dbReference>
<dbReference type="AlphaFoldDB" id="A0A3B0SAS7"/>
<dbReference type="InterPro" id="IPR020476">
    <property type="entry name" value="Nudix_hydrolase"/>
</dbReference>
<feature type="domain" description="Nudix hydrolase" evidence="2">
    <location>
        <begin position="8"/>
        <end position="134"/>
    </location>
</feature>
<gene>
    <name evidence="3" type="ORF">MNBD_ACTINO02-599</name>
</gene>
<name>A0A3B0SAS7_9ZZZZ</name>
<dbReference type="CDD" id="cd07067">
    <property type="entry name" value="HP_PGM_like"/>
    <property type="match status" value="1"/>
</dbReference>
<dbReference type="Pfam" id="PF00300">
    <property type="entry name" value="His_Phos_1"/>
    <property type="match status" value="1"/>
</dbReference>
<dbReference type="PROSITE" id="PS51462">
    <property type="entry name" value="NUDIX"/>
    <property type="match status" value="1"/>
</dbReference>
<dbReference type="EMBL" id="UOEK01000123">
    <property type="protein sequence ID" value="VAV97628.1"/>
    <property type="molecule type" value="Genomic_DNA"/>
</dbReference>
<dbReference type="CDD" id="cd03673">
    <property type="entry name" value="NUDIX_Ap6A_hydrolase"/>
    <property type="match status" value="1"/>
</dbReference>
<organism evidence="3">
    <name type="scientific">hydrothermal vent metagenome</name>
    <dbReference type="NCBI Taxonomy" id="652676"/>
    <lineage>
        <taxon>unclassified sequences</taxon>
        <taxon>metagenomes</taxon>
        <taxon>ecological metagenomes</taxon>
    </lineage>
</organism>
<dbReference type="Pfam" id="PF00293">
    <property type="entry name" value="NUDIX"/>
    <property type="match status" value="1"/>
</dbReference>
<evidence type="ECO:0000256" key="1">
    <source>
        <dbReference type="ARBA" id="ARBA00022801"/>
    </source>
</evidence>
<dbReference type="SUPFAM" id="SSF55811">
    <property type="entry name" value="Nudix"/>
    <property type="match status" value="1"/>
</dbReference>
<dbReference type="GO" id="GO:0004081">
    <property type="term" value="F:bis(5'-nucleosyl)-tetraphosphatase (asymmetrical) activity"/>
    <property type="evidence" value="ECO:0007669"/>
    <property type="project" value="TreeGrafter"/>
</dbReference>
<evidence type="ECO:0000259" key="2">
    <source>
        <dbReference type="PROSITE" id="PS51462"/>
    </source>
</evidence>
<keyword evidence="1" id="KW-0378">Hydrolase</keyword>
<evidence type="ECO:0000313" key="3">
    <source>
        <dbReference type="EMBL" id="VAV97628.1"/>
    </source>
</evidence>
<dbReference type="InterPro" id="IPR000086">
    <property type="entry name" value="NUDIX_hydrolase_dom"/>
</dbReference>
<dbReference type="PANTHER" id="PTHR21340">
    <property type="entry name" value="DIADENOSINE 5,5-P1,P4-TETRAPHOSPHATE PYROPHOSPHOHYDROLASE MUTT"/>
    <property type="match status" value="1"/>
</dbReference>
<dbReference type="PROSITE" id="PS00893">
    <property type="entry name" value="NUDIX_BOX"/>
    <property type="match status" value="1"/>
</dbReference>
<dbReference type="GO" id="GO:0006754">
    <property type="term" value="P:ATP biosynthetic process"/>
    <property type="evidence" value="ECO:0007669"/>
    <property type="project" value="TreeGrafter"/>
</dbReference>
<dbReference type="SUPFAM" id="SSF53254">
    <property type="entry name" value="Phosphoglycerate mutase-like"/>
    <property type="match status" value="1"/>
</dbReference>
<dbReference type="InterPro" id="IPR020084">
    <property type="entry name" value="NUDIX_hydrolase_CS"/>
</dbReference>
<dbReference type="PANTHER" id="PTHR21340:SF0">
    <property type="entry name" value="BIS(5'-NUCLEOSYL)-TETRAPHOSPHATASE [ASYMMETRICAL]"/>
    <property type="match status" value="1"/>
</dbReference>
<dbReference type="InterPro" id="IPR015797">
    <property type="entry name" value="NUDIX_hydrolase-like_dom_sf"/>
</dbReference>
<dbReference type="SMART" id="SM00855">
    <property type="entry name" value="PGAM"/>
    <property type="match status" value="1"/>
</dbReference>
<dbReference type="InterPro" id="IPR029033">
    <property type="entry name" value="His_PPase_superfam"/>
</dbReference>
<dbReference type="GO" id="GO:0006167">
    <property type="term" value="P:AMP biosynthetic process"/>
    <property type="evidence" value="ECO:0007669"/>
    <property type="project" value="TreeGrafter"/>
</dbReference>
<proteinExistence type="predicted"/>
<protein>
    <recommendedName>
        <fullName evidence="2">Nudix hydrolase domain-containing protein</fullName>
    </recommendedName>
</protein>
<dbReference type="InterPro" id="IPR051325">
    <property type="entry name" value="Nudix_hydrolase_domain"/>
</dbReference>
<dbReference type="Gene3D" id="3.90.79.10">
    <property type="entry name" value="Nucleoside Triphosphate Pyrophosphohydrolase"/>
    <property type="match status" value="1"/>
</dbReference>